<comment type="caution">
    <text evidence="1">The sequence shown here is derived from an EMBL/GenBank/DDBJ whole genome shotgun (WGS) entry which is preliminary data.</text>
</comment>
<gene>
    <name evidence="1" type="ORF">BAY60_22585</name>
</gene>
<protein>
    <submittedName>
        <fullName evidence="1">Uncharacterized protein</fullName>
    </submittedName>
</protein>
<accession>A0A2V4ARF4</accession>
<sequence>MDARHPELAVGDRVTYTAGRRSDWTRACRRGCVAATPVFDRYTTTWWVPVQPDGAAEDTEPKWVRRDRIVDVATPT</sequence>
<organism evidence="1 2">
    <name type="scientific">Prauserella muralis</name>
    <dbReference type="NCBI Taxonomy" id="588067"/>
    <lineage>
        <taxon>Bacteria</taxon>
        <taxon>Bacillati</taxon>
        <taxon>Actinomycetota</taxon>
        <taxon>Actinomycetes</taxon>
        <taxon>Pseudonocardiales</taxon>
        <taxon>Pseudonocardiaceae</taxon>
        <taxon>Prauserella</taxon>
    </lineage>
</organism>
<dbReference type="AlphaFoldDB" id="A0A2V4ARF4"/>
<evidence type="ECO:0000313" key="1">
    <source>
        <dbReference type="EMBL" id="PXY22614.1"/>
    </source>
</evidence>
<dbReference type="RefSeq" id="WP_112283214.1">
    <property type="nucleotide sequence ID" value="NZ_MASW01000005.1"/>
</dbReference>
<dbReference type="EMBL" id="MASW01000005">
    <property type="protein sequence ID" value="PXY22614.1"/>
    <property type="molecule type" value="Genomic_DNA"/>
</dbReference>
<name>A0A2V4ARF4_9PSEU</name>
<keyword evidence="2" id="KW-1185">Reference proteome</keyword>
<dbReference type="OrthoDB" id="3636257at2"/>
<evidence type="ECO:0000313" key="2">
    <source>
        <dbReference type="Proteomes" id="UP000249915"/>
    </source>
</evidence>
<reference evidence="1 2" key="1">
    <citation type="submission" date="2016-07" db="EMBL/GenBank/DDBJ databases">
        <title>Draft genome sequence of Prauserella muralis DSM 45305, isolated from a mould-covered wall in an indoor environment.</title>
        <authorList>
            <person name="Ruckert C."/>
            <person name="Albersmeier A."/>
            <person name="Jiang C.-L."/>
            <person name="Jiang Y."/>
            <person name="Kalinowski J."/>
            <person name="Schneider O."/>
            <person name="Winkler A."/>
            <person name="Zotchev S.B."/>
        </authorList>
    </citation>
    <scope>NUCLEOTIDE SEQUENCE [LARGE SCALE GENOMIC DNA]</scope>
    <source>
        <strain evidence="1 2">DSM 45305</strain>
    </source>
</reference>
<proteinExistence type="predicted"/>
<dbReference type="Proteomes" id="UP000249915">
    <property type="component" value="Unassembled WGS sequence"/>
</dbReference>